<gene>
    <name evidence="1" type="ORF">Pla52o_16320</name>
</gene>
<protein>
    <submittedName>
        <fullName evidence="1">Uncharacterized protein</fullName>
    </submittedName>
</protein>
<comment type="caution">
    <text evidence="1">The sequence shown here is derived from an EMBL/GenBank/DDBJ whole genome shotgun (WGS) entry which is preliminary data.</text>
</comment>
<evidence type="ECO:0000313" key="2">
    <source>
        <dbReference type="Proteomes" id="UP000316304"/>
    </source>
</evidence>
<accession>A0A5C6CKC9</accession>
<sequence length="93" mass="10438">MLCPRSEMLCPRSAVPEVTLALSTMVVGHPARFCERGLACRVWTAYRSWSAERNSGAWSPGSGIKMLPILNGNFTRTPSKRFDPGEAFRCFEW</sequence>
<organism evidence="1 2">
    <name type="scientific">Novipirellula galeiformis</name>
    <dbReference type="NCBI Taxonomy" id="2528004"/>
    <lineage>
        <taxon>Bacteria</taxon>
        <taxon>Pseudomonadati</taxon>
        <taxon>Planctomycetota</taxon>
        <taxon>Planctomycetia</taxon>
        <taxon>Pirellulales</taxon>
        <taxon>Pirellulaceae</taxon>
        <taxon>Novipirellula</taxon>
    </lineage>
</organism>
<dbReference type="EMBL" id="SJPT01000002">
    <property type="protein sequence ID" value="TWU25333.1"/>
    <property type="molecule type" value="Genomic_DNA"/>
</dbReference>
<dbReference type="AlphaFoldDB" id="A0A5C6CKC9"/>
<reference evidence="1 2" key="1">
    <citation type="submission" date="2019-02" db="EMBL/GenBank/DDBJ databases">
        <title>Deep-cultivation of Planctomycetes and their phenomic and genomic characterization uncovers novel biology.</title>
        <authorList>
            <person name="Wiegand S."/>
            <person name="Jogler M."/>
            <person name="Boedeker C."/>
            <person name="Pinto D."/>
            <person name="Vollmers J."/>
            <person name="Rivas-Marin E."/>
            <person name="Kohn T."/>
            <person name="Peeters S.H."/>
            <person name="Heuer A."/>
            <person name="Rast P."/>
            <person name="Oberbeckmann S."/>
            <person name="Bunk B."/>
            <person name="Jeske O."/>
            <person name="Meyerdierks A."/>
            <person name="Storesund J.E."/>
            <person name="Kallscheuer N."/>
            <person name="Luecker S."/>
            <person name="Lage O.M."/>
            <person name="Pohl T."/>
            <person name="Merkel B.J."/>
            <person name="Hornburger P."/>
            <person name="Mueller R.-W."/>
            <person name="Bruemmer F."/>
            <person name="Labrenz M."/>
            <person name="Spormann A.M."/>
            <person name="Op Den Camp H."/>
            <person name="Overmann J."/>
            <person name="Amann R."/>
            <person name="Jetten M.S.M."/>
            <person name="Mascher T."/>
            <person name="Medema M.H."/>
            <person name="Devos D.P."/>
            <person name="Kaster A.-K."/>
            <person name="Ovreas L."/>
            <person name="Rohde M."/>
            <person name="Galperin M.Y."/>
            <person name="Jogler C."/>
        </authorList>
    </citation>
    <scope>NUCLEOTIDE SEQUENCE [LARGE SCALE GENOMIC DNA]</scope>
    <source>
        <strain evidence="1 2">Pla52o</strain>
    </source>
</reference>
<proteinExistence type="predicted"/>
<evidence type="ECO:0000313" key="1">
    <source>
        <dbReference type="EMBL" id="TWU25333.1"/>
    </source>
</evidence>
<name>A0A5C6CKC9_9BACT</name>
<dbReference type="Proteomes" id="UP000316304">
    <property type="component" value="Unassembled WGS sequence"/>
</dbReference>
<keyword evidence="2" id="KW-1185">Reference proteome</keyword>